<evidence type="ECO:0000256" key="1">
    <source>
        <dbReference type="SAM" id="Phobius"/>
    </source>
</evidence>
<evidence type="ECO:0000313" key="2">
    <source>
        <dbReference type="EMBL" id="KAK5826813.1"/>
    </source>
</evidence>
<sequence length="132" mass="14987">MDDCILFGEATERGAISLKQILHEYEGCSGANTQERDISLVTRVLGVRCSTDPERYLVLKAKYYPSIGFLNARLRTYLHLPGKVSGQLEECWKKACAIELAIGIISLFGMIFGYRVMKRIRYSTKEEMQILS</sequence>
<reference evidence="2 3" key="1">
    <citation type="submission" date="2023-03" db="EMBL/GenBank/DDBJ databases">
        <title>WGS of Gossypium arboreum.</title>
        <authorList>
            <person name="Yu D."/>
        </authorList>
    </citation>
    <scope>NUCLEOTIDE SEQUENCE [LARGE SCALE GENOMIC DNA]</scope>
    <source>
        <tissue evidence="2">Leaf</tissue>
    </source>
</reference>
<dbReference type="Proteomes" id="UP001358586">
    <property type="component" value="Chromosome 6"/>
</dbReference>
<organism evidence="2 3">
    <name type="scientific">Gossypium arboreum</name>
    <name type="common">Tree cotton</name>
    <name type="synonym">Gossypium nanking</name>
    <dbReference type="NCBI Taxonomy" id="29729"/>
    <lineage>
        <taxon>Eukaryota</taxon>
        <taxon>Viridiplantae</taxon>
        <taxon>Streptophyta</taxon>
        <taxon>Embryophyta</taxon>
        <taxon>Tracheophyta</taxon>
        <taxon>Spermatophyta</taxon>
        <taxon>Magnoliopsida</taxon>
        <taxon>eudicotyledons</taxon>
        <taxon>Gunneridae</taxon>
        <taxon>Pentapetalae</taxon>
        <taxon>rosids</taxon>
        <taxon>malvids</taxon>
        <taxon>Malvales</taxon>
        <taxon>Malvaceae</taxon>
        <taxon>Malvoideae</taxon>
        <taxon>Gossypium</taxon>
    </lineage>
</organism>
<gene>
    <name evidence="2" type="ORF">PVK06_021745</name>
</gene>
<keyword evidence="1" id="KW-0812">Transmembrane</keyword>
<accession>A0ABR0PR60</accession>
<protein>
    <submittedName>
        <fullName evidence="2">Uncharacterized protein</fullName>
    </submittedName>
</protein>
<keyword evidence="1" id="KW-0472">Membrane</keyword>
<keyword evidence="1" id="KW-1133">Transmembrane helix</keyword>
<keyword evidence="3" id="KW-1185">Reference proteome</keyword>
<proteinExistence type="predicted"/>
<dbReference type="EMBL" id="JARKNE010000006">
    <property type="protein sequence ID" value="KAK5826813.1"/>
    <property type="molecule type" value="Genomic_DNA"/>
</dbReference>
<comment type="caution">
    <text evidence="2">The sequence shown here is derived from an EMBL/GenBank/DDBJ whole genome shotgun (WGS) entry which is preliminary data.</text>
</comment>
<name>A0ABR0PR60_GOSAR</name>
<evidence type="ECO:0000313" key="3">
    <source>
        <dbReference type="Proteomes" id="UP001358586"/>
    </source>
</evidence>
<feature type="transmembrane region" description="Helical" evidence="1">
    <location>
        <begin position="97"/>
        <end position="117"/>
    </location>
</feature>